<reference evidence="1" key="1">
    <citation type="journal article" date="2014" name="Front. Microbiol.">
        <title>High frequency of phylogenetically diverse reductive dehalogenase-homologous genes in deep subseafloor sedimentary metagenomes.</title>
        <authorList>
            <person name="Kawai M."/>
            <person name="Futagami T."/>
            <person name="Toyoda A."/>
            <person name="Takaki Y."/>
            <person name="Nishi S."/>
            <person name="Hori S."/>
            <person name="Arai W."/>
            <person name="Tsubouchi T."/>
            <person name="Morono Y."/>
            <person name="Uchiyama I."/>
            <person name="Ito T."/>
            <person name="Fujiyama A."/>
            <person name="Inagaki F."/>
            <person name="Takami H."/>
        </authorList>
    </citation>
    <scope>NUCLEOTIDE SEQUENCE</scope>
    <source>
        <strain evidence="1">Expedition CK06-06</strain>
    </source>
</reference>
<protein>
    <submittedName>
        <fullName evidence="1">Uncharacterized protein</fullName>
    </submittedName>
</protein>
<comment type="caution">
    <text evidence="1">The sequence shown here is derived from an EMBL/GenBank/DDBJ whole genome shotgun (WGS) entry which is preliminary data.</text>
</comment>
<dbReference type="EMBL" id="BARV01014623">
    <property type="protein sequence ID" value="GAI21240.1"/>
    <property type="molecule type" value="Genomic_DNA"/>
</dbReference>
<feature type="non-terminal residue" evidence="1">
    <location>
        <position position="129"/>
    </location>
</feature>
<proteinExistence type="predicted"/>
<gene>
    <name evidence="1" type="ORF">S06H3_25409</name>
</gene>
<evidence type="ECO:0000313" key="1">
    <source>
        <dbReference type="EMBL" id="GAI21240.1"/>
    </source>
</evidence>
<dbReference type="AlphaFoldDB" id="X1N2Z7"/>
<sequence length="129" mass="14447">MNQRINPNLLNVLPLGFAPTLRFALAKYGGGIVQISGSVAGNVHARNRFGNYIRPRTKPVNPHSVRQEAARAILSYLAEYWHGHMDQDQRDAWDIYATAVAMTNRLGETIHLTGFNHFIRTNACYLQAG</sequence>
<accession>X1N2Z7</accession>
<name>X1N2Z7_9ZZZZ</name>
<organism evidence="1">
    <name type="scientific">marine sediment metagenome</name>
    <dbReference type="NCBI Taxonomy" id="412755"/>
    <lineage>
        <taxon>unclassified sequences</taxon>
        <taxon>metagenomes</taxon>
        <taxon>ecological metagenomes</taxon>
    </lineage>
</organism>